<protein>
    <submittedName>
        <fullName evidence="1">Uncharacterized protein</fullName>
    </submittedName>
</protein>
<proteinExistence type="predicted"/>
<evidence type="ECO:0000313" key="2">
    <source>
        <dbReference type="Proteomes" id="UP000507245"/>
    </source>
</evidence>
<sequence length="67" mass="7859">MTDFPFFRMVPFGDLVRAEEPRSLLEGMVSSYEASSRVSKGHKYDRRLSFHKWHAHWKAESTARDDA</sequence>
<evidence type="ECO:0000313" key="1">
    <source>
        <dbReference type="EMBL" id="CAB4316390.1"/>
    </source>
</evidence>
<dbReference type="AlphaFoldDB" id="A0A6J5XRL8"/>
<dbReference type="EMBL" id="CAEKKB010000007">
    <property type="protein sequence ID" value="CAB4316390.1"/>
    <property type="molecule type" value="Genomic_DNA"/>
</dbReference>
<reference evidence="2" key="1">
    <citation type="journal article" date="2020" name="Genome Biol.">
        <title>Gamete binning: chromosome-level and haplotype-resolved genome assembly enabled by high-throughput single-cell sequencing of gamete genomes.</title>
        <authorList>
            <person name="Campoy J.A."/>
            <person name="Sun H."/>
            <person name="Goel M."/>
            <person name="Jiao W.-B."/>
            <person name="Folz-Donahue K."/>
            <person name="Wang N."/>
            <person name="Rubio M."/>
            <person name="Liu C."/>
            <person name="Kukat C."/>
            <person name="Ruiz D."/>
            <person name="Huettel B."/>
            <person name="Schneeberger K."/>
        </authorList>
    </citation>
    <scope>NUCLEOTIDE SEQUENCE [LARGE SCALE GENOMIC DNA]</scope>
    <source>
        <strain evidence="2">cv. Rojo Pasion</strain>
    </source>
</reference>
<accession>A0A6J5XRL8</accession>
<organism evidence="1 2">
    <name type="scientific">Prunus armeniaca</name>
    <name type="common">Apricot</name>
    <name type="synonym">Armeniaca vulgaris</name>
    <dbReference type="NCBI Taxonomy" id="36596"/>
    <lineage>
        <taxon>Eukaryota</taxon>
        <taxon>Viridiplantae</taxon>
        <taxon>Streptophyta</taxon>
        <taxon>Embryophyta</taxon>
        <taxon>Tracheophyta</taxon>
        <taxon>Spermatophyta</taxon>
        <taxon>Magnoliopsida</taxon>
        <taxon>eudicotyledons</taxon>
        <taxon>Gunneridae</taxon>
        <taxon>Pentapetalae</taxon>
        <taxon>rosids</taxon>
        <taxon>fabids</taxon>
        <taxon>Rosales</taxon>
        <taxon>Rosaceae</taxon>
        <taxon>Amygdaloideae</taxon>
        <taxon>Amygdaleae</taxon>
        <taxon>Prunus</taxon>
    </lineage>
</organism>
<keyword evidence="2" id="KW-1185">Reference proteome</keyword>
<name>A0A6J5XRL8_PRUAR</name>
<dbReference type="Proteomes" id="UP000507245">
    <property type="component" value="Unassembled WGS sequence"/>
</dbReference>
<gene>
    <name evidence="1" type="ORF">ORAREDHAP_LOCUS41622</name>
</gene>